<name>A0ABQ9CZH9_9PASS</name>
<protein>
    <submittedName>
        <fullName evidence="1">Uncharacterized protein</fullName>
    </submittedName>
</protein>
<reference evidence="1" key="1">
    <citation type="submission" date="2019-10" db="EMBL/GenBank/DDBJ databases">
        <authorList>
            <person name="Soares A.E.R."/>
            <person name="Aleixo A."/>
            <person name="Schneider P."/>
            <person name="Miyaki C.Y."/>
            <person name="Schneider M.P."/>
            <person name="Mello C."/>
            <person name="Vasconcelos A.T.R."/>
        </authorList>
    </citation>
    <scope>NUCLEOTIDE SEQUENCE</scope>
    <source>
        <tissue evidence="1">Muscle</tissue>
    </source>
</reference>
<evidence type="ECO:0000313" key="1">
    <source>
        <dbReference type="EMBL" id="KAJ7409189.1"/>
    </source>
</evidence>
<sequence length="127" mass="14447">MPNCFLHQEILPDVQPQPPLSQHEPTFSCPVASCLGEETSLHISTNSFQEVVESDKVFLDPPFLQAKQPQISQPFLIGLVLKSFHQPCCSSLDLLQYRFSYDLLFRPFTSSFVFLWTDSSTSMSFLN</sequence>
<gene>
    <name evidence="1" type="ORF">WISP_116128</name>
</gene>
<comment type="caution">
    <text evidence="1">The sequence shown here is derived from an EMBL/GenBank/DDBJ whole genome shotgun (WGS) entry which is preliminary data.</text>
</comment>
<organism evidence="1 2">
    <name type="scientific">Willisornis vidua</name>
    <name type="common">Xingu scale-backed antbird</name>
    <dbReference type="NCBI Taxonomy" id="1566151"/>
    <lineage>
        <taxon>Eukaryota</taxon>
        <taxon>Metazoa</taxon>
        <taxon>Chordata</taxon>
        <taxon>Craniata</taxon>
        <taxon>Vertebrata</taxon>
        <taxon>Euteleostomi</taxon>
        <taxon>Archelosauria</taxon>
        <taxon>Archosauria</taxon>
        <taxon>Dinosauria</taxon>
        <taxon>Saurischia</taxon>
        <taxon>Theropoda</taxon>
        <taxon>Coelurosauria</taxon>
        <taxon>Aves</taxon>
        <taxon>Neognathae</taxon>
        <taxon>Neoaves</taxon>
        <taxon>Telluraves</taxon>
        <taxon>Australaves</taxon>
        <taxon>Passeriformes</taxon>
        <taxon>Thamnophilidae</taxon>
        <taxon>Willisornis</taxon>
    </lineage>
</organism>
<keyword evidence="2" id="KW-1185">Reference proteome</keyword>
<dbReference type="EMBL" id="WHWB01034488">
    <property type="protein sequence ID" value="KAJ7409189.1"/>
    <property type="molecule type" value="Genomic_DNA"/>
</dbReference>
<dbReference type="Proteomes" id="UP001145742">
    <property type="component" value="Unassembled WGS sequence"/>
</dbReference>
<evidence type="ECO:0000313" key="2">
    <source>
        <dbReference type="Proteomes" id="UP001145742"/>
    </source>
</evidence>
<accession>A0ABQ9CZH9</accession>
<proteinExistence type="predicted"/>